<dbReference type="PANTHER" id="PTHR45586:SF1">
    <property type="entry name" value="LIPOPOLYSACCHARIDE ASSEMBLY PROTEIN B"/>
    <property type="match status" value="1"/>
</dbReference>
<comment type="caution">
    <text evidence="5">The sequence shown here is derived from an EMBL/GenBank/DDBJ whole genome shotgun (WGS) entry which is preliminary data.</text>
</comment>
<name>A0ABU9BS01_9BURK</name>
<dbReference type="RefSeq" id="WP_341427164.1">
    <property type="nucleotide sequence ID" value="NZ_JBBUTG010000012.1"/>
</dbReference>
<evidence type="ECO:0000256" key="4">
    <source>
        <dbReference type="SAM" id="MobiDB-lite"/>
    </source>
</evidence>
<keyword evidence="2 3" id="KW-0802">TPR repeat</keyword>
<dbReference type="SUPFAM" id="SSF48452">
    <property type="entry name" value="TPR-like"/>
    <property type="match status" value="1"/>
</dbReference>
<reference evidence="5 6" key="1">
    <citation type="submission" date="2024-04" db="EMBL/GenBank/DDBJ databases">
        <title>Novel species of the genus Ideonella isolated from streams.</title>
        <authorList>
            <person name="Lu H."/>
        </authorList>
    </citation>
    <scope>NUCLEOTIDE SEQUENCE [LARGE SCALE GENOMIC DNA]</scope>
    <source>
        <strain evidence="5 6">DXS29W</strain>
    </source>
</reference>
<gene>
    <name evidence="5" type="ORF">AACH06_18125</name>
</gene>
<evidence type="ECO:0000256" key="1">
    <source>
        <dbReference type="ARBA" id="ARBA00022737"/>
    </source>
</evidence>
<protein>
    <submittedName>
        <fullName evidence="5">Tetratricopeptide repeat protein</fullName>
    </submittedName>
</protein>
<dbReference type="Gene3D" id="1.25.40.10">
    <property type="entry name" value="Tetratricopeptide repeat domain"/>
    <property type="match status" value="1"/>
</dbReference>
<proteinExistence type="predicted"/>
<dbReference type="InterPro" id="IPR019734">
    <property type="entry name" value="TPR_rpt"/>
</dbReference>
<dbReference type="InterPro" id="IPR011990">
    <property type="entry name" value="TPR-like_helical_dom_sf"/>
</dbReference>
<evidence type="ECO:0000313" key="6">
    <source>
        <dbReference type="Proteomes" id="UP001371218"/>
    </source>
</evidence>
<dbReference type="SMART" id="SM00028">
    <property type="entry name" value="TPR"/>
    <property type="match status" value="4"/>
</dbReference>
<evidence type="ECO:0000256" key="3">
    <source>
        <dbReference type="PROSITE-ProRule" id="PRU00339"/>
    </source>
</evidence>
<dbReference type="EMBL" id="JBBUTG010000012">
    <property type="protein sequence ID" value="MEK8032742.1"/>
    <property type="molecule type" value="Genomic_DNA"/>
</dbReference>
<dbReference type="PROSITE" id="PS50005">
    <property type="entry name" value="TPR"/>
    <property type="match status" value="1"/>
</dbReference>
<sequence>MSAPHPVTATPYTLRQIEEMLGLGRRAVMALVAAGFVTPSRGPRQEWRFSFQDVVLLRTAHHLRAAKIPPKRLLRSLKLLRERLPAELPLSGLRIKAIGNEVAVKEGDAHWGAESGQLLMDFEIAPSRGTVAVLSREPAPAGANTPAPSAAQASELPEPSVKDWYRQAEMLEATDPRAAEAAYRRALALAPDHVYAAVNLGAMLCDAGRCTEAIEVLERAIRHQPDEPLLHFNAAIALEDLNRPGEALARYERSLELAPDLFDAHHNAAKLCEQLGDRQGALRHYSAYRRLQLAQEPAVTPTPAEP</sequence>
<feature type="region of interest" description="Disordered" evidence="4">
    <location>
        <begin position="137"/>
        <end position="158"/>
    </location>
</feature>
<feature type="repeat" description="TPR" evidence="3">
    <location>
        <begin position="194"/>
        <end position="227"/>
    </location>
</feature>
<keyword evidence="1" id="KW-0677">Repeat</keyword>
<dbReference type="Pfam" id="PF13424">
    <property type="entry name" value="TPR_12"/>
    <property type="match status" value="1"/>
</dbReference>
<accession>A0ABU9BS01</accession>
<evidence type="ECO:0000313" key="5">
    <source>
        <dbReference type="EMBL" id="MEK8032742.1"/>
    </source>
</evidence>
<dbReference type="Proteomes" id="UP001371218">
    <property type="component" value="Unassembled WGS sequence"/>
</dbReference>
<evidence type="ECO:0000256" key="2">
    <source>
        <dbReference type="ARBA" id="ARBA00022803"/>
    </source>
</evidence>
<dbReference type="PANTHER" id="PTHR45586">
    <property type="entry name" value="TPR REPEAT-CONTAINING PROTEIN PA4667"/>
    <property type="match status" value="1"/>
</dbReference>
<keyword evidence="6" id="KW-1185">Reference proteome</keyword>
<dbReference type="InterPro" id="IPR051012">
    <property type="entry name" value="CellSynth/LPSAsmb/PSIAsmb"/>
</dbReference>
<organism evidence="5 6">
    <name type="scientific">Ideonella lacteola</name>
    <dbReference type="NCBI Taxonomy" id="2984193"/>
    <lineage>
        <taxon>Bacteria</taxon>
        <taxon>Pseudomonadati</taxon>
        <taxon>Pseudomonadota</taxon>
        <taxon>Betaproteobacteria</taxon>
        <taxon>Burkholderiales</taxon>
        <taxon>Sphaerotilaceae</taxon>
        <taxon>Ideonella</taxon>
    </lineage>
</organism>
<dbReference type="Gene3D" id="1.10.1660.10">
    <property type="match status" value="1"/>
</dbReference>